<feature type="active site" description="Charge relay system" evidence="7">
    <location>
        <position position="259"/>
    </location>
</feature>
<dbReference type="GO" id="GO:0052689">
    <property type="term" value="F:carboxylic ester hydrolase activity"/>
    <property type="evidence" value="ECO:0007669"/>
    <property type="project" value="UniProtKB-KW"/>
</dbReference>
<sequence>MPFEVLAEYRCHGGVQGFYRHRSVETGGAMKFGLFQPPQISAGKLPLLIFLAGLTCTEETAAIKAGAQRLAAELGLVLLTPDTSPRDTGIEGATGDWEFGEGAGFYLDAATAPFSKCFRMDAWITRELPTLIAANFNVDIDRSGVCGHSMGGHGALTLALRNPGRYRSLSAFAPIVAPCQVPWGQKAFSRYLGNDREAWKRHDSVELIRSGQRFDGTILVDQGDADAFLEAQLRPELLRQACVESGQPLTLRLQPGYDHSYWFIQSFIADHLQHHARALLRN</sequence>
<name>A0A1I4YXB9_9GAMM</name>
<accession>A0A1I4YXB9</accession>
<dbReference type="EC" id="3.1.2.12" evidence="2 6"/>
<keyword evidence="10" id="KW-1185">Reference proteome</keyword>
<dbReference type="Gene3D" id="3.40.50.1820">
    <property type="entry name" value="alpha/beta hydrolase"/>
    <property type="match status" value="1"/>
</dbReference>
<comment type="similarity">
    <text evidence="1 8">Belongs to the esterase D family.</text>
</comment>
<dbReference type="Pfam" id="PF00756">
    <property type="entry name" value="Esterase"/>
    <property type="match status" value="1"/>
</dbReference>
<comment type="function">
    <text evidence="8">Serine hydrolase involved in the detoxification of formaldehyde.</text>
</comment>
<dbReference type="SUPFAM" id="SSF53474">
    <property type="entry name" value="alpha/beta-Hydrolases"/>
    <property type="match status" value="1"/>
</dbReference>
<evidence type="ECO:0000256" key="4">
    <source>
        <dbReference type="ARBA" id="ARBA00022801"/>
    </source>
</evidence>
<evidence type="ECO:0000256" key="3">
    <source>
        <dbReference type="ARBA" id="ARBA00022487"/>
    </source>
</evidence>
<dbReference type="FunFam" id="3.40.50.1820:FF:000002">
    <property type="entry name" value="S-formylglutathione hydrolase"/>
    <property type="match status" value="1"/>
</dbReference>
<evidence type="ECO:0000313" key="10">
    <source>
        <dbReference type="Proteomes" id="UP000198575"/>
    </source>
</evidence>
<dbReference type="InterPro" id="IPR029058">
    <property type="entry name" value="AB_hydrolase_fold"/>
</dbReference>
<protein>
    <recommendedName>
        <fullName evidence="2 6">S-formylglutathione hydrolase</fullName>
        <ecNumber evidence="2 6">3.1.2.12</ecNumber>
    </recommendedName>
</protein>
<dbReference type="AlphaFoldDB" id="A0A1I4YXB9"/>
<dbReference type="GO" id="GO:0018738">
    <property type="term" value="F:S-formylglutathione hydrolase activity"/>
    <property type="evidence" value="ECO:0007669"/>
    <property type="project" value="UniProtKB-UniRule"/>
</dbReference>
<dbReference type="PANTHER" id="PTHR10061:SF0">
    <property type="entry name" value="S-FORMYLGLUTATHIONE HYDROLASE"/>
    <property type="match status" value="1"/>
</dbReference>
<keyword evidence="3 8" id="KW-0719">Serine esterase</keyword>
<dbReference type="PANTHER" id="PTHR10061">
    <property type="entry name" value="S-FORMYLGLUTATHIONE HYDROLASE"/>
    <property type="match status" value="1"/>
</dbReference>
<dbReference type="GO" id="GO:0005829">
    <property type="term" value="C:cytosol"/>
    <property type="evidence" value="ECO:0007669"/>
    <property type="project" value="TreeGrafter"/>
</dbReference>
<feature type="active site" description="Charge relay system" evidence="7">
    <location>
        <position position="149"/>
    </location>
</feature>
<keyword evidence="4 8" id="KW-0378">Hydrolase</keyword>
<evidence type="ECO:0000256" key="5">
    <source>
        <dbReference type="ARBA" id="ARBA00047590"/>
    </source>
</evidence>
<dbReference type="InterPro" id="IPR014186">
    <property type="entry name" value="S-formylglutathione_hydrol"/>
</dbReference>
<dbReference type="Proteomes" id="UP000198575">
    <property type="component" value="Unassembled WGS sequence"/>
</dbReference>
<reference evidence="9 10" key="1">
    <citation type="submission" date="2016-10" db="EMBL/GenBank/DDBJ databases">
        <authorList>
            <person name="de Groot N.N."/>
        </authorList>
    </citation>
    <scope>NUCLEOTIDE SEQUENCE [LARGE SCALE GENOMIC DNA]</scope>
    <source>
        <strain evidence="9 10">CGMCC 1.7659</strain>
    </source>
</reference>
<comment type="catalytic activity">
    <reaction evidence="5 8">
        <text>S-formylglutathione + H2O = formate + glutathione + H(+)</text>
        <dbReference type="Rhea" id="RHEA:14961"/>
        <dbReference type="ChEBI" id="CHEBI:15377"/>
        <dbReference type="ChEBI" id="CHEBI:15378"/>
        <dbReference type="ChEBI" id="CHEBI:15740"/>
        <dbReference type="ChEBI" id="CHEBI:57688"/>
        <dbReference type="ChEBI" id="CHEBI:57925"/>
        <dbReference type="EC" id="3.1.2.12"/>
    </reaction>
</comment>
<dbReference type="STRING" id="578942.SAMN05216289_1213"/>
<dbReference type="RefSeq" id="WP_092408828.1">
    <property type="nucleotide sequence ID" value="NZ_FOVF01000021.1"/>
</dbReference>
<gene>
    <name evidence="9" type="ORF">SAMN05216289_1213</name>
</gene>
<dbReference type="EMBL" id="FOVF01000021">
    <property type="protein sequence ID" value="SFN42706.1"/>
    <property type="molecule type" value="Genomic_DNA"/>
</dbReference>
<proteinExistence type="inferred from homology"/>
<dbReference type="InterPro" id="IPR000801">
    <property type="entry name" value="Esterase-like"/>
</dbReference>
<evidence type="ECO:0000256" key="2">
    <source>
        <dbReference type="ARBA" id="ARBA00012479"/>
    </source>
</evidence>
<organism evidence="9 10">
    <name type="scientific">Dokdonella immobilis</name>
    <dbReference type="NCBI Taxonomy" id="578942"/>
    <lineage>
        <taxon>Bacteria</taxon>
        <taxon>Pseudomonadati</taxon>
        <taxon>Pseudomonadota</taxon>
        <taxon>Gammaproteobacteria</taxon>
        <taxon>Lysobacterales</taxon>
        <taxon>Rhodanobacteraceae</taxon>
        <taxon>Dokdonella</taxon>
    </lineage>
</organism>
<evidence type="ECO:0000256" key="8">
    <source>
        <dbReference type="RuleBase" id="RU363068"/>
    </source>
</evidence>
<evidence type="ECO:0000313" key="9">
    <source>
        <dbReference type="EMBL" id="SFN42706.1"/>
    </source>
</evidence>
<dbReference type="NCBIfam" id="TIGR02821">
    <property type="entry name" value="fghA_ester_D"/>
    <property type="match status" value="1"/>
</dbReference>
<evidence type="ECO:0000256" key="6">
    <source>
        <dbReference type="NCBIfam" id="TIGR02821"/>
    </source>
</evidence>
<dbReference type="OrthoDB" id="9782200at2"/>
<dbReference type="GO" id="GO:0046294">
    <property type="term" value="P:formaldehyde catabolic process"/>
    <property type="evidence" value="ECO:0007669"/>
    <property type="project" value="InterPro"/>
</dbReference>
<feature type="active site" description="Charge relay system" evidence="7">
    <location>
        <position position="226"/>
    </location>
</feature>
<evidence type="ECO:0000256" key="7">
    <source>
        <dbReference type="PIRSR" id="PIRSR614186-1"/>
    </source>
</evidence>
<evidence type="ECO:0000256" key="1">
    <source>
        <dbReference type="ARBA" id="ARBA00005622"/>
    </source>
</evidence>